<dbReference type="PANTHER" id="PTHR30349:SF41">
    <property type="entry name" value="INTEGRASE_RECOMBINASE PROTEIN MJ0367-RELATED"/>
    <property type="match status" value="1"/>
</dbReference>
<keyword evidence="2 4" id="KW-0238">DNA-binding</keyword>
<name>A0A1H7QPJ5_HALLR</name>
<dbReference type="Gene3D" id="1.10.150.130">
    <property type="match status" value="1"/>
</dbReference>
<dbReference type="InterPro" id="IPR044068">
    <property type="entry name" value="CB"/>
</dbReference>
<gene>
    <name evidence="7" type="ORF">SAMN04488691_105111</name>
</gene>
<proteinExistence type="predicted"/>
<organism evidence="7 8">
    <name type="scientific">Haloferax larsenii</name>
    <dbReference type="NCBI Taxonomy" id="302484"/>
    <lineage>
        <taxon>Archaea</taxon>
        <taxon>Methanobacteriati</taxon>
        <taxon>Methanobacteriota</taxon>
        <taxon>Stenosarchaea group</taxon>
        <taxon>Halobacteria</taxon>
        <taxon>Halobacteriales</taxon>
        <taxon>Haloferacaceae</taxon>
        <taxon>Haloferax</taxon>
    </lineage>
</organism>
<dbReference type="Pfam" id="PF00589">
    <property type="entry name" value="Phage_integrase"/>
    <property type="match status" value="1"/>
</dbReference>
<dbReference type="InterPro" id="IPR050090">
    <property type="entry name" value="Tyrosine_recombinase_XerCD"/>
</dbReference>
<dbReference type="PROSITE" id="PS51898">
    <property type="entry name" value="TYR_RECOMBINASE"/>
    <property type="match status" value="1"/>
</dbReference>
<evidence type="ECO:0000256" key="3">
    <source>
        <dbReference type="ARBA" id="ARBA00023172"/>
    </source>
</evidence>
<dbReference type="GO" id="GO:0003677">
    <property type="term" value="F:DNA binding"/>
    <property type="evidence" value="ECO:0007669"/>
    <property type="project" value="UniProtKB-UniRule"/>
</dbReference>
<dbReference type="PANTHER" id="PTHR30349">
    <property type="entry name" value="PHAGE INTEGRASE-RELATED"/>
    <property type="match status" value="1"/>
</dbReference>
<dbReference type="RefSeq" id="WP_074794310.1">
    <property type="nucleotide sequence ID" value="NZ_FOAD01000005.1"/>
</dbReference>
<dbReference type="GO" id="GO:0015074">
    <property type="term" value="P:DNA integration"/>
    <property type="evidence" value="ECO:0007669"/>
    <property type="project" value="UniProtKB-KW"/>
</dbReference>
<dbReference type="SUPFAM" id="SSF56349">
    <property type="entry name" value="DNA breaking-rejoining enzymes"/>
    <property type="match status" value="1"/>
</dbReference>
<dbReference type="InterPro" id="IPR011010">
    <property type="entry name" value="DNA_brk_join_enz"/>
</dbReference>
<dbReference type="InterPro" id="IPR013762">
    <property type="entry name" value="Integrase-like_cat_sf"/>
</dbReference>
<dbReference type="InterPro" id="IPR002104">
    <property type="entry name" value="Integrase_catalytic"/>
</dbReference>
<feature type="domain" description="Core-binding (CB)" evidence="6">
    <location>
        <begin position="1"/>
        <end position="81"/>
    </location>
</feature>
<evidence type="ECO:0000256" key="1">
    <source>
        <dbReference type="ARBA" id="ARBA00022908"/>
    </source>
</evidence>
<evidence type="ECO:0000259" key="6">
    <source>
        <dbReference type="PROSITE" id="PS51900"/>
    </source>
</evidence>
<feature type="domain" description="Tyr recombinase" evidence="5">
    <location>
        <begin position="108"/>
        <end position="306"/>
    </location>
</feature>
<accession>A0A1H7QPJ5</accession>
<dbReference type="OrthoDB" id="142231at2157"/>
<evidence type="ECO:0000256" key="4">
    <source>
        <dbReference type="PROSITE-ProRule" id="PRU01248"/>
    </source>
</evidence>
<protein>
    <submittedName>
        <fullName evidence="7">Integrase/recombinase XerD</fullName>
    </submittedName>
</protein>
<dbReference type="AlphaFoldDB" id="A0A1H7QPJ5"/>
<evidence type="ECO:0000313" key="8">
    <source>
        <dbReference type="Proteomes" id="UP000183894"/>
    </source>
</evidence>
<reference evidence="7 8" key="1">
    <citation type="submission" date="2016-10" db="EMBL/GenBank/DDBJ databases">
        <authorList>
            <person name="de Groot N.N."/>
        </authorList>
    </citation>
    <scope>NUCLEOTIDE SEQUENCE [LARGE SCALE GENOMIC DNA]</scope>
    <source>
        <strain evidence="7 8">CDM_5</strain>
    </source>
</reference>
<evidence type="ECO:0000256" key="2">
    <source>
        <dbReference type="ARBA" id="ARBA00023125"/>
    </source>
</evidence>
<dbReference type="EMBL" id="FOAD01000005">
    <property type="protein sequence ID" value="SEL49931.1"/>
    <property type="molecule type" value="Genomic_DNA"/>
</dbReference>
<dbReference type="GO" id="GO:0006310">
    <property type="term" value="P:DNA recombination"/>
    <property type="evidence" value="ECO:0007669"/>
    <property type="project" value="UniProtKB-KW"/>
</dbReference>
<dbReference type="PROSITE" id="PS51900">
    <property type="entry name" value="CB"/>
    <property type="match status" value="1"/>
</dbReference>
<dbReference type="CDD" id="cd00397">
    <property type="entry name" value="DNA_BRE_C"/>
    <property type="match status" value="1"/>
</dbReference>
<evidence type="ECO:0000259" key="5">
    <source>
        <dbReference type="PROSITE" id="PS51898"/>
    </source>
</evidence>
<evidence type="ECO:0000313" key="7">
    <source>
        <dbReference type="EMBL" id="SEL49931.1"/>
    </source>
</evidence>
<dbReference type="InterPro" id="IPR025269">
    <property type="entry name" value="SAM-like_dom"/>
</dbReference>
<keyword evidence="1" id="KW-0229">DNA integration</keyword>
<sequence>MFVDKFLSHTESRKKPDTYKNRKVSLNQFTEYIDSYPIETINDVESYHIEDWIDDLLLDGYARRSIRSKVYDLSAYFAYADNRNWVKQNPVDTVDIKDFKTPEIDKHTKIRYLSIEEFKKLLNVCHKLRDELLVRLIWDTGVRASEAVSIKIEDIDRDNKKISVKNGKRSRDKDHERRDVYYSNALEGLLYRWIDRGERLSYLGVEDKTGHLLVTKQGSRMATTRVSKLVRELAKDAEIQEVLYTDQSGRPRNKVTPHALRHSFAVHRVKKGMPIAYLQDLMGHTEIEVTRDYLKFREDDVRQAAEHYQPDLD</sequence>
<dbReference type="Gene3D" id="1.10.443.10">
    <property type="entry name" value="Intergrase catalytic core"/>
    <property type="match status" value="1"/>
</dbReference>
<keyword evidence="3" id="KW-0233">DNA recombination</keyword>
<dbReference type="Pfam" id="PF13102">
    <property type="entry name" value="Phage_int_SAM_5"/>
    <property type="match status" value="1"/>
</dbReference>
<dbReference type="InterPro" id="IPR010998">
    <property type="entry name" value="Integrase_recombinase_N"/>
</dbReference>
<dbReference type="Proteomes" id="UP000183894">
    <property type="component" value="Unassembled WGS sequence"/>
</dbReference>